<evidence type="ECO:0000313" key="7">
    <source>
        <dbReference type="EMBL" id="GFZ26853.1"/>
    </source>
</evidence>
<comment type="caution">
    <text evidence="7">The sequence shown here is derived from an EMBL/GenBank/DDBJ whole genome shotgun (WGS) entry which is preliminary data.</text>
</comment>
<keyword evidence="3" id="KW-0677">Repeat</keyword>
<evidence type="ECO:0000259" key="6">
    <source>
        <dbReference type="SMART" id="SM01266"/>
    </source>
</evidence>
<accession>A0A916QJN2</accession>
<dbReference type="GO" id="GO:0008870">
    <property type="term" value="F:galactoside O-acetyltransferase activity"/>
    <property type="evidence" value="ECO:0007669"/>
    <property type="project" value="TreeGrafter"/>
</dbReference>
<dbReference type="EC" id="2.3.1.-" evidence="5"/>
<keyword evidence="8" id="KW-1185">Reference proteome</keyword>
<dbReference type="InterPro" id="IPR039369">
    <property type="entry name" value="LacA-like"/>
</dbReference>
<name>A0A916QJN2_9LACO</name>
<dbReference type="CDD" id="cd03357">
    <property type="entry name" value="LbH_MAT_GAT"/>
    <property type="match status" value="1"/>
</dbReference>
<dbReference type="EMBL" id="BMAY01000004">
    <property type="protein sequence ID" value="GFZ26853.1"/>
    <property type="molecule type" value="Genomic_DNA"/>
</dbReference>
<proteinExistence type="inferred from homology"/>
<dbReference type="Pfam" id="PF00132">
    <property type="entry name" value="Hexapep"/>
    <property type="match status" value="1"/>
</dbReference>
<evidence type="ECO:0000256" key="4">
    <source>
        <dbReference type="ARBA" id="ARBA00023315"/>
    </source>
</evidence>
<comment type="similarity">
    <text evidence="1 5">Belongs to the transferase hexapeptide repeat family.</text>
</comment>
<evidence type="ECO:0000256" key="5">
    <source>
        <dbReference type="RuleBase" id="RU367021"/>
    </source>
</evidence>
<dbReference type="AlphaFoldDB" id="A0A916QJN2"/>
<dbReference type="SUPFAM" id="SSF51161">
    <property type="entry name" value="Trimeric LpxA-like enzymes"/>
    <property type="match status" value="1"/>
</dbReference>
<keyword evidence="2 5" id="KW-0808">Transferase</keyword>
<evidence type="ECO:0000256" key="3">
    <source>
        <dbReference type="ARBA" id="ARBA00022737"/>
    </source>
</evidence>
<dbReference type="PANTHER" id="PTHR43017">
    <property type="entry name" value="GALACTOSIDE O-ACETYLTRANSFERASE"/>
    <property type="match status" value="1"/>
</dbReference>
<evidence type="ECO:0000313" key="8">
    <source>
        <dbReference type="Proteomes" id="UP000677218"/>
    </source>
</evidence>
<dbReference type="Pfam" id="PF12464">
    <property type="entry name" value="Mac"/>
    <property type="match status" value="1"/>
</dbReference>
<dbReference type="Gene3D" id="2.160.10.10">
    <property type="entry name" value="Hexapeptide repeat proteins"/>
    <property type="match status" value="1"/>
</dbReference>
<dbReference type="InterPro" id="IPR001451">
    <property type="entry name" value="Hexapep"/>
</dbReference>
<organism evidence="7 8">
    <name type="scientific">Lactobacillus corticis</name>
    <dbReference type="NCBI Taxonomy" id="2201249"/>
    <lineage>
        <taxon>Bacteria</taxon>
        <taxon>Bacillati</taxon>
        <taxon>Bacillota</taxon>
        <taxon>Bacilli</taxon>
        <taxon>Lactobacillales</taxon>
        <taxon>Lactobacillaceae</taxon>
        <taxon>Lactobacillus</taxon>
    </lineage>
</organism>
<dbReference type="SMART" id="SM01266">
    <property type="entry name" value="Mac"/>
    <property type="match status" value="1"/>
</dbReference>
<dbReference type="Proteomes" id="UP000677218">
    <property type="component" value="Unassembled WGS sequence"/>
</dbReference>
<protein>
    <recommendedName>
        <fullName evidence="5">Acetyltransferase</fullName>
        <ecNumber evidence="5">2.3.1.-</ecNumber>
    </recommendedName>
</protein>
<sequence length="207" mass="22640">MTKSQKDRMLAGELYLAGDPELVAMRQECKKKIQAYNRTSSDEPAQRQKLLQSLLGEMGEGCYIEPPFYVDYGSQVKLGKGVYFNMDCMLLDTCEIKIGDDVMFGPRVSVYTAHHPLTKKARLSGAELGTPVEIGDGSWIGGGAIINPGVKIGKNCVIGSGSVVVRDIPDNAIAVGNPAKVLRLLKPEDEAKWDQQVADFFNELKSE</sequence>
<dbReference type="InterPro" id="IPR024688">
    <property type="entry name" value="Mac_dom"/>
</dbReference>
<dbReference type="InterPro" id="IPR011004">
    <property type="entry name" value="Trimer_LpxA-like_sf"/>
</dbReference>
<dbReference type="RefSeq" id="WP_212780547.1">
    <property type="nucleotide sequence ID" value="NZ_BMAY01000004.1"/>
</dbReference>
<reference evidence="7" key="1">
    <citation type="submission" date="2020-08" db="EMBL/GenBank/DDBJ databases">
        <title>Taxonomic study for Lactobacillus species isolated from hardwood bark.</title>
        <authorList>
            <person name="Tohno M."/>
            <person name="Tanizawa Y."/>
        </authorList>
    </citation>
    <scope>NUCLEOTIDE SEQUENCE</scope>
    <source>
        <strain evidence="7">B40</strain>
    </source>
</reference>
<dbReference type="FunFam" id="2.160.10.10:FF:000008">
    <property type="entry name" value="Maltose O-acetyltransferase"/>
    <property type="match status" value="1"/>
</dbReference>
<dbReference type="PANTHER" id="PTHR43017:SF1">
    <property type="entry name" value="ACETYLTRANSFERASE YJL218W-RELATED"/>
    <property type="match status" value="1"/>
</dbReference>
<keyword evidence="4 5" id="KW-0012">Acyltransferase</keyword>
<feature type="domain" description="Maltose/galactoside acetyltransferase" evidence="6">
    <location>
        <begin position="6"/>
        <end position="60"/>
    </location>
</feature>
<gene>
    <name evidence="7" type="ORF">LCB40_07330</name>
</gene>
<evidence type="ECO:0000256" key="1">
    <source>
        <dbReference type="ARBA" id="ARBA00007274"/>
    </source>
</evidence>
<evidence type="ECO:0000256" key="2">
    <source>
        <dbReference type="ARBA" id="ARBA00022679"/>
    </source>
</evidence>